<dbReference type="EMBL" id="ANOG01000457">
    <property type="protein sequence ID" value="EMI19938.1"/>
    <property type="molecule type" value="Genomic_DNA"/>
</dbReference>
<gene>
    <name evidence="1" type="ORF">RMSM_03138</name>
</gene>
<name>M5RKT3_9BACT</name>
<dbReference type="Proteomes" id="UP000011991">
    <property type="component" value="Unassembled WGS sequence"/>
</dbReference>
<dbReference type="AlphaFoldDB" id="M5RKT3"/>
<organism evidence="1 2">
    <name type="scientific">Rhodopirellula maiorica SM1</name>
    <dbReference type="NCBI Taxonomy" id="1265738"/>
    <lineage>
        <taxon>Bacteria</taxon>
        <taxon>Pseudomonadati</taxon>
        <taxon>Planctomycetota</taxon>
        <taxon>Planctomycetia</taxon>
        <taxon>Pirellulales</taxon>
        <taxon>Pirellulaceae</taxon>
        <taxon>Novipirellula</taxon>
    </lineage>
</organism>
<protein>
    <submittedName>
        <fullName evidence="1">Uncharacterized protein</fullName>
    </submittedName>
</protein>
<dbReference type="PATRIC" id="fig|1265738.3.peg.3134"/>
<sequence length="41" mass="4592">MPAQDDPHWPMTDRLSLAKRAKELPVVDEDVPVCGGWNETS</sequence>
<accession>M5RKT3</accession>
<keyword evidence="2" id="KW-1185">Reference proteome</keyword>
<reference evidence="1 2" key="1">
    <citation type="journal article" date="2013" name="Mar. Genomics">
        <title>Expression of sulfatases in Rhodopirellula baltica and the diversity of sulfatases in the genus Rhodopirellula.</title>
        <authorList>
            <person name="Wegner C.E."/>
            <person name="Richter-Heitmann T."/>
            <person name="Klindworth A."/>
            <person name="Klockow C."/>
            <person name="Richter M."/>
            <person name="Achstetter T."/>
            <person name="Glockner F.O."/>
            <person name="Harder J."/>
        </authorList>
    </citation>
    <scope>NUCLEOTIDE SEQUENCE [LARGE SCALE GENOMIC DNA]</scope>
    <source>
        <strain evidence="1 2">SM1</strain>
    </source>
</reference>
<comment type="caution">
    <text evidence="1">The sequence shown here is derived from an EMBL/GenBank/DDBJ whole genome shotgun (WGS) entry which is preliminary data.</text>
</comment>
<proteinExistence type="predicted"/>
<evidence type="ECO:0000313" key="1">
    <source>
        <dbReference type="EMBL" id="EMI19938.1"/>
    </source>
</evidence>
<evidence type="ECO:0000313" key="2">
    <source>
        <dbReference type="Proteomes" id="UP000011991"/>
    </source>
</evidence>